<reference evidence="3" key="1">
    <citation type="submission" date="2017-04" db="EMBL/GenBank/DDBJ databases">
        <authorList>
            <person name="Varghese N."/>
            <person name="Submissions S."/>
        </authorList>
    </citation>
    <scope>NUCLEOTIDE SEQUENCE [LARGE SCALE GENOMIC DNA]</scope>
    <source>
        <strain evidence="3">NIO-1021</strain>
    </source>
</reference>
<protein>
    <submittedName>
        <fullName evidence="2">AMP-binding enzyme</fullName>
    </submittedName>
</protein>
<dbReference type="Proteomes" id="UP000192929">
    <property type="component" value="Unassembled WGS sequence"/>
</dbReference>
<gene>
    <name evidence="2" type="ORF">SAMN06296028_12110</name>
</gene>
<keyword evidence="3" id="KW-1185">Reference proteome</keyword>
<evidence type="ECO:0000313" key="2">
    <source>
        <dbReference type="EMBL" id="SMF27194.1"/>
    </source>
</evidence>
<accession>A0A1X7E528</accession>
<feature type="domain" description="AMP-dependent synthetase/ligase" evidence="1">
    <location>
        <begin position="16"/>
        <end position="77"/>
    </location>
</feature>
<dbReference type="RefSeq" id="WP_085108455.1">
    <property type="nucleotide sequence ID" value="NZ_FXAC01000021.1"/>
</dbReference>
<evidence type="ECO:0000259" key="1">
    <source>
        <dbReference type="Pfam" id="PF00501"/>
    </source>
</evidence>
<dbReference type="EMBL" id="FXAC01000021">
    <property type="protein sequence ID" value="SMF27194.1"/>
    <property type="molecule type" value="Genomic_DNA"/>
</dbReference>
<proteinExistence type="predicted"/>
<dbReference type="Pfam" id="PF00501">
    <property type="entry name" value="AMP-binding"/>
    <property type="match status" value="1"/>
</dbReference>
<evidence type="ECO:0000313" key="3">
    <source>
        <dbReference type="Proteomes" id="UP000192929"/>
    </source>
</evidence>
<dbReference type="AlphaFoldDB" id="A0A1X7E528"/>
<dbReference type="Gene3D" id="3.40.50.980">
    <property type="match status" value="1"/>
</dbReference>
<name>A0A1X7E528_9MICC</name>
<dbReference type="SUPFAM" id="SSF56801">
    <property type="entry name" value="Acetyl-CoA synthetase-like"/>
    <property type="match status" value="1"/>
</dbReference>
<sequence>MSHPVNINPVRGLLYQARYGPEHPTVIYEDETVDYAHFTESVRRLAGAFARSGVGTGDRVASLGLNSEVFLRTMFAA</sequence>
<dbReference type="InterPro" id="IPR000873">
    <property type="entry name" value="AMP-dep_synth/lig_dom"/>
</dbReference>
<organism evidence="2 3">
    <name type="scientific">Kocuria marina subsp. indica</name>
    <dbReference type="NCBI Taxonomy" id="1049583"/>
    <lineage>
        <taxon>Bacteria</taxon>
        <taxon>Bacillati</taxon>
        <taxon>Actinomycetota</taxon>
        <taxon>Actinomycetes</taxon>
        <taxon>Micrococcales</taxon>
        <taxon>Micrococcaceae</taxon>
        <taxon>Kocuria</taxon>
    </lineage>
</organism>